<keyword evidence="3" id="KW-1185">Reference proteome</keyword>
<name>A0A4V3SI74_9PEZI</name>
<dbReference type="InParanoid" id="A0A4V3SI74"/>
<protein>
    <submittedName>
        <fullName evidence="2">Uncharacterized protein</fullName>
    </submittedName>
</protein>
<organism evidence="2 3">
    <name type="scientific">Ascodesmis nigricans</name>
    <dbReference type="NCBI Taxonomy" id="341454"/>
    <lineage>
        <taxon>Eukaryota</taxon>
        <taxon>Fungi</taxon>
        <taxon>Dikarya</taxon>
        <taxon>Ascomycota</taxon>
        <taxon>Pezizomycotina</taxon>
        <taxon>Pezizomycetes</taxon>
        <taxon>Pezizales</taxon>
        <taxon>Ascodesmidaceae</taxon>
        <taxon>Ascodesmis</taxon>
    </lineage>
</organism>
<dbReference type="Proteomes" id="UP000298138">
    <property type="component" value="Unassembled WGS sequence"/>
</dbReference>
<feature type="compositionally biased region" description="Polar residues" evidence="1">
    <location>
        <begin position="88"/>
        <end position="98"/>
    </location>
</feature>
<dbReference type="EMBL" id="ML220135">
    <property type="protein sequence ID" value="TGZ79004.1"/>
    <property type="molecule type" value="Genomic_DNA"/>
</dbReference>
<dbReference type="AlphaFoldDB" id="A0A4V3SI74"/>
<feature type="compositionally biased region" description="Low complexity" evidence="1">
    <location>
        <begin position="117"/>
        <end position="138"/>
    </location>
</feature>
<gene>
    <name evidence="2" type="ORF">EX30DRAFT_365522</name>
</gene>
<sequence length="210" mass="21898">MAPPQPPPPIPTGTDTENLPRLALLPCTGILSPYPPYLSIYTPAIFLYRCHVCKYIFISPPPRNRPPPKEPCTSGMVTHCPRCGHSVVGSTTTQTSLAPTSNNTSQTPPPTEPAASGTSRAPGRAGPAARTTANAPPCAGTPHSGCGPGRKRDSVTTLAPRAGIFRDGGCGGGGVRLRGKMRRRRGLWARGLRIGGVFDRGVGEENADAG</sequence>
<evidence type="ECO:0000256" key="1">
    <source>
        <dbReference type="SAM" id="MobiDB-lite"/>
    </source>
</evidence>
<proteinExistence type="predicted"/>
<accession>A0A4V3SI74</accession>
<feature type="region of interest" description="Disordered" evidence="1">
    <location>
        <begin position="88"/>
        <end position="154"/>
    </location>
</feature>
<reference evidence="2 3" key="1">
    <citation type="submission" date="2019-04" db="EMBL/GenBank/DDBJ databases">
        <title>Comparative genomics and transcriptomics to analyze fruiting body development in filamentous ascomycetes.</title>
        <authorList>
            <consortium name="DOE Joint Genome Institute"/>
            <person name="Lutkenhaus R."/>
            <person name="Traeger S."/>
            <person name="Breuer J."/>
            <person name="Kuo A."/>
            <person name="Lipzen A."/>
            <person name="Pangilinan J."/>
            <person name="Dilworth D."/>
            <person name="Sandor L."/>
            <person name="Poggeler S."/>
            <person name="Barry K."/>
            <person name="Grigoriev I.V."/>
            <person name="Nowrousian M."/>
        </authorList>
    </citation>
    <scope>NUCLEOTIDE SEQUENCE [LARGE SCALE GENOMIC DNA]</scope>
    <source>
        <strain evidence="2 3">CBS 389.68</strain>
    </source>
</reference>
<evidence type="ECO:0000313" key="3">
    <source>
        <dbReference type="Proteomes" id="UP000298138"/>
    </source>
</evidence>
<evidence type="ECO:0000313" key="2">
    <source>
        <dbReference type="EMBL" id="TGZ79004.1"/>
    </source>
</evidence>